<feature type="transmembrane region" description="Helical" evidence="6">
    <location>
        <begin position="311"/>
        <end position="329"/>
    </location>
</feature>
<evidence type="ECO:0000256" key="1">
    <source>
        <dbReference type="ARBA" id="ARBA00004141"/>
    </source>
</evidence>
<dbReference type="Pfam" id="PF00939">
    <property type="entry name" value="Na_sulph_symp"/>
    <property type="match status" value="1"/>
</dbReference>
<sequence length="486" mass="51359">MTDTTLSPKSASSPASRRDVPATQVAPITFSRRQKVQLAIVLVLSMGAGGIAASYLSTQMAATSALVVFCIGMWATAVVPLHWTSLLFFLIVVVFQIAPAQTVFSGFGSSTFWLLFASLVLNASIRFTGLDQRAAGLIARLLGSSYRGVLSGVIVFALALSFVIPSAIGRIVIMVPIIITLAERMGYGEGSNGRVGMVLAASFATFMPALTILPANVPNLILSSMAETLYGHQIAYADYLLLHFPVLGAAKAVLLLFVVAWLFPDTAPRHSAKDTATSVPLSGRERHLLAVLALCLGLWLTDSLHHVSPGWVALGAAIYILLPQTNLAAKDCFEKLNYASLFFVVGFIGLGAVISDSGLGAVLVQNVAANVGLEEGARLWNVGVLTLLSSLVALVTNLPGVPAIMTPMAKDLAVLTGLPLSTVLMTQVLAFSNVFLPYQAPPLVAAMQIGQLSLAAVTKVCLSLFVLGALLLWPLDLVWWHILGLI</sequence>
<dbReference type="Proteomes" id="UP000185783">
    <property type="component" value="Unassembled WGS sequence"/>
</dbReference>
<evidence type="ECO:0000256" key="4">
    <source>
        <dbReference type="ARBA" id="ARBA00023136"/>
    </source>
</evidence>
<keyword evidence="2 6" id="KW-0812">Transmembrane</keyword>
<dbReference type="AlphaFoldDB" id="A0A1U7JCE5"/>
<dbReference type="EMBL" id="LVVZ01000050">
    <property type="protein sequence ID" value="OKL42311.1"/>
    <property type="molecule type" value="Genomic_DNA"/>
</dbReference>
<keyword evidence="4 6" id="KW-0472">Membrane</keyword>
<accession>A0A1U7JCE5</accession>
<dbReference type="PANTHER" id="PTHR10283">
    <property type="entry name" value="SOLUTE CARRIER FAMILY 13 MEMBER"/>
    <property type="match status" value="1"/>
</dbReference>
<proteinExistence type="predicted"/>
<feature type="transmembrane region" description="Helical" evidence="6">
    <location>
        <begin position="379"/>
        <end position="400"/>
    </location>
</feature>
<feature type="transmembrane region" description="Helical" evidence="6">
    <location>
        <begin position="452"/>
        <end position="473"/>
    </location>
</feature>
<evidence type="ECO:0000256" key="5">
    <source>
        <dbReference type="SAM" id="MobiDB-lite"/>
    </source>
</evidence>
<evidence type="ECO:0000313" key="8">
    <source>
        <dbReference type="Proteomes" id="UP000185783"/>
    </source>
</evidence>
<name>A0A1U7JCE5_9HYPH</name>
<feature type="transmembrane region" description="Helical" evidence="6">
    <location>
        <begin position="240"/>
        <end position="263"/>
    </location>
</feature>
<reference evidence="7 8" key="1">
    <citation type="submission" date="2016-03" db="EMBL/GenBank/DDBJ databases">
        <title>Genome sequence of Nesiotobacter sp. nov., a moderately halophilic alphaproteobacterium isolated from the Yellow Sea, China.</title>
        <authorList>
            <person name="Zhang G."/>
            <person name="Zhang R."/>
        </authorList>
    </citation>
    <scope>NUCLEOTIDE SEQUENCE [LARGE SCALE GENOMIC DNA]</scope>
    <source>
        <strain evidence="7 8">WB1-6</strain>
    </source>
</reference>
<dbReference type="GO" id="GO:0022857">
    <property type="term" value="F:transmembrane transporter activity"/>
    <property type="evidence" value="ECO:0007669"/>
    <property type="project" value="UniProtKB-ARBA"/>
</dbReference>
<dbReference type="RefSeq" id="WP_028482335.1">
    <property type="nucleotide sequence ID" value="NZ_LVVZ01000050.1"/>
</dbReference>
<feature type="transmembrane region" description="Helical" evidence="6">
    <location>
        <begin position="38"/>
        <end position="56"/>
    </location>
</feature>
<feature type="transmembrane region" description="Helical" evidence="6">
    <location>
        <begin position="167"/>
        <end position="183"/>
    </location>
</feature>
<evidence type="ECO:0000256" key="2">
    <source>
        <dbReference type="ARBA" id="ARBA00022692"/>
    </source>
</evidence>
<feature type="transmembrane region" description="Helical" evidence="6">
    <location>
        <begin position="110"/>
        <end position="129"/>
    </location>
</feature>
<gene>
    <name evidence="7" type="ORF">A3843_00695</name>
</gene>
<keyword evidence="8" id="KW-1185">Reference proteome</keyword>
<evidence type="ECO:0000313" key="7">
    <source>
        <dbReference type="EMBL" id="OKL42311.1"/>
    </source>
</evidence>
<dbReference type="GO" id="GO:0005886">
    <property type="term" value="C:plasma membrane"/>
    <property type="evidence" value="ECO:0007669"/>
    <property type="project" value="TreeGrafter"/>
</dbReference>
<feature type="transmembrane region" description="Helical" evidence="6">
    <location>
        <begin position="412"/>
        <end position="432"/>
    </location>
</feature>
<comment type="subcellular location">
    <subcellularLocation>
        <location evidence="1">Membrane</location>
        <topology evidence="1">Multi-pass membrane protein</topology>
    </subcellularLocation>
</comment>
<feature type="transmembrane region" description="Helical" evidence="6">
    <location>
        <begin position="141"/>
        <end position="161"/>
    </location>
</feature>
<dbReference type="STRING" id="197461.A3843_00695"/>
<protein>
    <submittedName>
        <fullName evidence="7">Sodium:sulfate symporter</fullName>
    </submittedName>
</protein>
<feature type="transmembrane region" description="Helical" evidence="6">
    <location>
        <begin position="195"/>
        <end position="215"/>
    </location>
</feature>
<keyword evidence="3 6" id="KW-1133">Transmembrane helix</keyword>
<evidence type="ECO:0000256" key="6">
    <source>
        <dbReference type="SAM" id="Phobius"/>
    </source>
</evidence>
<evidence type="ECO:0000256" key="3">
    <source>
        <dbReference type="ARBA" id="ARBA00022989"/>
    </source>
</evidence>
<feature type="region of interest" description="Disordered" evidence="5">
    <location>
        <begin position="1"/>
        <end position="20"/>
    </location>
</feature>
<comment type="caution">
    <text evidence="7">The sequence shown here is derived from an EMBL/GenBank/DDBJ whole genome shotgun (WGS) entry which is preliminary data.</text>
</comment>
<dbReference type="InterPro" id="IPR001898">
    <property type="entry name" value="SLC13A/DASS"/>
</dbReference>
<feature type="transmembrane region" description="Helical" evidence="6">
    <location>
        <begin position="341"/>
        <end position="364"/>
    </location>
</feature>
<organism evidence="7 8">
    <name type="scientific">Pseudovibrio exalbescens</name>
    <dbReference type="NCBI Taxonomy" id="197461"/>
    <lineage>
        <taxon>Bacteria</taxon>
        <taxon>Pseudomonadati</taxon>
        <taxon>Pseudomonadota</taxon>
        <taxon>Alphaproteobacteria</taxon>
        <taxon>Hyphomicrobiales</taxon>
        <taxon>Stappiaceae</taxon>
        <taxon>Pseudovibrio</taxon>
    </lineage>
</organism>